<dbReference type="SUPFAM" id="SSF52833">
    <property type="entry name" value="Thioredoxin-like"/>
    <property type="match status" value="1"/>
</dbReference>
<evidence type="ECO:0000313" key="4">
    <source>
        <dbReference type="EMBL" id="VAX42832.1"/>
    </source>
</evidence>
<protein>
    <submittedName>
        <fullName evidence="4">Cytochrome oxidase biogenesis protein Sco1/SenC/PrrC, putative copper metallochaperone</fullName>
    </submittedName>
</protein>
<dbReference type="InterPro" id="IPR013766">
    <property type="entry name" value="Thioredoxin_domain"/>
</dbReference>
<evidence type="ECO:0000259" key="3">
    <source>
        <dbReference type="PROSITE" id="PS51352"/>
    </source>
</evidence>
<dbReference type="Pfam" id="PF02630">
    <property type="entry name" value="SCO1-SenC"/>
    <property type="match status" value="1"/>
</dbReference>
<sequence length="248" mass="26872">MQRWILTIILLITTLTAVAVVVALRQKPGAVPAETDWQQTESGVKIYAPSSGSNSAAVATDPTTGKKLLAARAGLEGFRIPEFSLVNQDGKPVDHTILEGRITILDFIFTNCLTACPPMTGNMLQVAKELEGTPVQFVSISVDPVRDTPEQLAAYAARFGIDTSRWMFLTGDEGEATRVVNESLRFEISTDPDESAVIPLADGSTMSNILHPIKFFLIGPNREILDFCSPTVPADRDRLTALAREAAE</sequence>
<dbReference type="AlphaFoldDB" id="A0A3B1DPX5"/>
<comment type="similarity">
    <text evidence="1">Belongs to the SCO1/2 family.</text>
</comment>
<dbReference type="Gene3D" id="3.40.30.10">
    <property type="entry name" value="Glutaredoxin"/>
    <property type="match status" value="1"/>
</dbReference>
<dbReference type="PANTHER" id="PTHR12151">
    <property type="entry name" value="ELECTRON TRANSPORT PROTIN SCO1/SENC FAMILY MEMBER"/>
    <property type="match status" value="1"/>
</dbReference>
<organism evidence="4">
    <name type="scientific">hydrothermal vent metagenome</name>
    <dbReference type="NCBI Taxonomy" id="652676"/>
    <lineage>
        <taxon>unclassified sequences</taxon>
        <taxon>metagenomes</taxon>
        <taxon>ecological metagenomes</taxon>
    </lineage>
</organism>
<dbReference type="PANTHER" id="PTHR12151:SF25">
    <property type="entry name" value="LINALOOL DEHYDRATASE_ISOMERASE DOMAIN-CONTAINING PROTEIN"/>
    <property type="match status" value="1"/>
</dbReference>
<dbReference type="PROSITE" id="PS51352">
    <property type="entry name" value="THIOREDOXIN_2"/>
    <property type="match status" value="1"/>
</dbReference>
<gene>
    <name evidence="4" type="ORF">MNBD_PLANCTO03-290</name>
</gene>
<evidence type="ECO:0000256" key="1">
    <source>
        <dbReference type="ARBA" id="ARBA00010996"/>
    </source>
</evidence>
<proteinExistence type="inferred from homology"/>
<dbReference type="EMBL" id="UOGK01000761">
    <property type="protein sequence ID" value="VAX42832.1"/>
    <property type="molecule type" value="Genomic_DNA"/>
</dbReference>
<dbReference type="InterPro" id="IPR036249">
    <property type="entry name" value="Thioredoxin-like_sf"/>
</dbReference>
<accession>A0A3B1DPX5</accession>
<keyword evidence="2" id="KW-0186">Copper</keyword>
<name>A0A3B1DPX5_9ZZZZ</name>
<dbReference type="CDD" id="cd02968">
    <property type="entry name" value="SCO"/>
    <property type="match status" value="1"/>
</dbReference>
<reference evidence="4" key="1">
    <citation type="submission" date="2018-06" db="EMBL/GenBank/DDBJ databases">
        <authorList>
            <person name="Zhirakovskaya E."/>
        </authorList>
    </citation>
    <scope>NUCLEOTIDE SEQUENCE</scope>
</reference>
<evidence type="ECO:0000256" key="2">
    <source>
        <dbReference type="ARBA" id="ARBA00023008"/>
    </source>
</evidence>
<dbReference type="InterPro" id="IPR003782">
    <property type="entry name" value="SCO1/SenC"/>
</dbReference>
<feature type="domain" description="Thioredoxin" evidence="3">
    <location>
        <begin position="74"/>
        <end position="202"/>
    </location>
</feature>